<dbReference type="InterPro" id="IPR027417">
    <property type="entry name" value="P-loop_NTPase"/>
</dbReference>
<dbReference type="InterPro" id="IPR003593">
    <property type="entry name" value="AAA+_ATPase"/>
</dbReference>
<evidence type="ECO:0000256" key="1">
    <source>
        <dbReference type="ARBA" id="ARBA00004417"/>
    </source>
</evidence>
<dbReference type="PROSITE" id="PS50893">
    <property type="entry name" value="ABC_TRANSPORTER_2"/>
    <property type="match status" value="1"/>
</dbReference>
<comment type="caution">
    <text evidence="11">The sequence shown here is derived from an EMBL/GenBank/DDBJ whole genome shotgun (WGS) entry which is preliminary data.</text>
</comment>
<dbReference type="SMART" id="SM00382">
    <property type="entry name" value="AAA"/>
    <property type="match status" value="1"/>
</dbReference>
<keyword evidence="8" id="KW-1278">Translocase</keyword>
<evidence type="ECO:0000256" key="8">
    <source>
        <dbReference type="ARBA" id="ARBA00022967"/>
    </source>
</evidence>
<dbReference type="Pfam" id="PF00005">
    <property type="entry name" value="ABC_tran"/>
    <property type="match status" value="1"/>
</dbReference>
<keyword evidence="9" id="KW-0472">Membrane</keyword>
<evidence type="ECO:0000256" key="7">
    <source>
        <dbReference type="ARBA" id="ARBA00022840"/>
    </source>
</evidence>
<dbReference type="Gene3D" id="3.40.50.300">
    <property type="entry name" value="P-loop containing nucleotide triphosphate hydrolases"/>
    <property type="match status" value="1"/>
</dbReference>
<organism evidence="11 12">
    <name type="scientific">Pannonibacter anstelovis</name>
    <dbReference type="NCBI Taxonomy" id="3121537"/>
    <lineage>
        <taxon>Bacteria</taxon>
        <taxon>Pseudomonadati</taxon>
        <taxon>Pseudomonadota</taxon>
        <taxon>Alphaproteobacteria</taxon>
        <taxon>Hyphomicrobiales</taxon>
        <taxon>Stappiaceae</taxon>
        <taxon>Pannonibacter</taxon>
    </lineage>
</organism>
<evidence type="ECO:0000256" key="5">
    <source>
        <dbReference type="ARBA" id="ARBA00022519"/>
    </source>
</evidence>
<dbReference type="NCBIfam" id="TIGR01727">
    <property type="entry name" value="oligo_HPY"/>
    <property type="match status" value="1"/>
</dbReference>
<feature type="domain" description="ABC transporter" evidence="10">
    <location>
        <begin position="21"/>
        <end position="278"/>
    </location>
</feature>
<accession>A0ABU7ZNG2</accession>
<comment type="subcellular location">
    <subcellularLocation>
        <location evidence="1">Cell inner membrane</location>
        <topology evidence="1">Peripheral membrane protein</topology>
    </subcellularLocation>
</comment>
<name>A0ABU7ZNG2_9HYPH</name>
<dbReference type="GO" id="GO:0005524">
    <property type="term" value="F:ATP binding"/>
    <property type="evidence" value="ECO:0007669"/>
    <property type="project" value="UniProtKB-KW"/>
</dbReference>
<dbReference type="PANTHER" id="PTHR43297:SF14">
    <property type="entry name" value="ATPASE AAA-TYPE CORE DOMAIN-CONTAINING PROTEIN"/>
    <property type="match status" value="1"/>
</dbReference>
<evidence type="ECO:0000256" key="9">
    <source>
        <dbReference type="ARBA" id="ARBA00023136"/>
    </source>
</evidence>
<dbReference type="SUPFAM" id="SSF52540">
    <property type="entry name" value="P-loop containing nucleoside triphosphate hydrolases"/>
    <property type="match status" value="1"/>
</dbReference>
<dbReference type="InterPro" id="IPR013563">
    <property type="entry name" value="Oligopep_ABC_C"/>
</dbReference>
<gene>
    <name evidence="11" type="ORF">V6L76_10935</name>
</gene>
<dbReference type="InterPro" id="IPR050388">
    <property type="entry name" value="ABC_Ni/Peptide_Import"/>
</dbReference>
<dbReference type="Pfam" id="PF08352">
    <property type="entry name" value="oligo_HPY"/>
    <property type="match status" value="1"/>
</dbReference>
<keyword evidence="5" id="KW-0997">Cell inner membrane</keyword>
<dbReference type="PROSITE" id="PS00211">
    <property type="entry name" value="ABC_TRANSPORTER_1"/>
    <property type="match status" value="1"/>
</dbReference>
<evidence type="ECO:0000259" key="10">
    <source>
        <dbReference type="PROSITE" id="PS50893"/>
    </source>
</evidence>
<keyword evidence="6" id="KW-0547">Nucleotide-binding</keyword>
<evidence type="ECO:0000256" key="4">
    <source>
        <dbReference type="ARBA" id="ARBA00022475"/>
    </source>
</evidence>
<evidence type="ECO:0000256" key="3">
    <source>
        <dbReference type="ARBA" id="ARBA00022448"/>
    </source>
</evidence>
<sequence>MFFKQKAPRPDLAPMPPERLLELDNVGVHFPTRDGLVRAVNGVSYHVNRGEVLGIVGESGSGKSVTARSIMRLQPRNALNASGTIRFRRASGDEVLISSEDRQSRTMRSLRGGEIGMVFQEPMTALSPVHTIGTQIMRTVMLHKKVSKAEARNQAIELLKRVQMPRPADIVDRYPHHLSGGMRQRAMIALALACDPALLIADEPTTALDVTTEAQILELLKQLQEELNMAIVFITHNFGVVADIADRVAVMYLGRVVETGTVDEIFYEPKHPYTQALLQSIPRLGKSHGRRLRTISGMVPDPYNVPGGCSFHPRCMHGVAGVCDVSVPEDAVFPSGQRARCHFAGTAGIAEAAE</sequence>
<evidence type="ECO:0000256" key="6">
    <source>
        <dbReference type="ARBA" id="ARBA00022741"/>
    </source>
</evidence>
<keyword evidence="7 11" id="KW-0067">ATP-binding</keyword>
<dbReference type="Proteomes" id="UP001380822">
    <property type="component" value="Unassembled WGS sequence"/>
</dbReference>
<dbReference type="InterPro" id="IPR017871">
    <property type="entry name" value="ABC_transporter-like_CS"/>
</dbReference>
<proteinExistence type="inferred from homology"/>
<comment type="similarity">
    <text evidence="2">Belongs to the ABC transporter superfamily.</text>
</comment>
<reference evidence="11 12" key="1">
    <citation type="submission" date="2024-02" db="EMBL/GenBank/DDBJ databases">
        <title>A new putative Pannonibacter species isolated from two cases of bloodstream infections in paediatric patients.</title>
        <authorList>
            <person name="Castellana S."/>
            <person name="De Laurentiis V."/>
            <person name="Grassi M."/>
            <person name="De Leonardis F."/>
            <person name="Mosca A."/>
            <person name="De Carlo C."/>
            <person name="Sparapano E."/>
            <person name="Ronga L."/>
            <person name="Santacroce L."/>
            <person name="Chironna M."/>
            <person name="De Robertis A."/>
            <person name="Bianco A."/>
            <person name="Del Sambro L."/>
            <person name="Capozzi L."/>
            <person name="Parisi A."/>
        </authorList>
    </citation>
    <scope>NUCLEOTIDE SEQUENCE [LARGE SCALE GENOMIC DNA]</scope>
    <source>
        <strain evidence="11 12">Pt2</strain>
    </source>
</reference>
<evidence type="ECO:0000313" key="12">
    <source>
        <dbReference type="Proteomes" id="UP001380822"/>
    </source>
</evidence>
<dbReference type="EMBL" id="JBAKBE010000005">
    <property type="protein sequence ID" value="MEH0096772.1"/>
    <property type="molecule type" value="Genomic_DNA"/>
</dbReference>
<keyword evidence="4" id="KW-1003">Cell membrane</keyword>
<dbReference type="PANTHER" id="PTHR43297">
    <property type="entry name" value="OLIGOPEPTIDE TRANSPORT ATP-BINDING PROTEIN APPD"/>
    <property type="match status" value="1"/>
</dbReference>
<dbReference type="InterPro" id="IPR003439">
    <property type="entry name" value="ABC_transporter-like_ATP-bd"/>
</dbReference>
<dbReference type="CDD" id="cd03257">
    <property type="entry name" value="ABC_NikE_OppD_transporters"/>
    <property type="match status" value="1"/>
</dbReference>
<keyword evidence="3" id="KW-0813">Transport</keyword>
<protein>
    <submittedName>
        <fullName evidence="11">ABC transporter ATP-binding protein</fullName>
    </submittedName>
</protein>
<evidence type="ECO:0000313" key="11">
    <source>
        <dbReference type="EMBL" id="MEH0096772.1"/>
    </source>
</evidence>
<keyword evidence="12" id="KW-1185">Reference proteome</keyword>
<evidence type="ECO:0000256" key="2">
    <source>
        <dbReference type="ARBA" id="ARBA00005417"/>
    </source>
</evidence>